<dbReference type="EMBL" id="BNJK01000003">
    <property type="protein sequence ID" value="GHP00948.1"/>
    <property type="molecule type" value="Genomic_DNA"/>
</dbReference>
<reference evidence="1" key="1">
    <citation type="submission" date="2020-10" db="EMBL/GenBank/DDBJ databases">
        <title>Taxonomic study of unclassified bacteria belonging to the class Ktedonobacteria.</title>
        <authorList>
            <person name="Yabe S."/>
            <person name="Wang C.M."/>
            <person name="Zheng Y."/>
            <person name="Sakai Y."/>
            <person name="Cavaletti L."/>
            <person name="Monciardini P."/>
            <person name="Donadio S."/>
        </authorList>
    </citation>
    <scope>NUCLEOTIDE SEQUENCE</scope>
    <source>
        <strain evidence="1">ID150040</strain>
    </source>
</reference>
<comment type="caution">
    <text evidence="1">The sequence shown here is derived from an EMBL/GenBank/DDBJ whole genome shotgun (WGS) entry which is preliminary data.</text>
</comment>
<protein>
    <submittedName>
        <fullName evidence="1">Uncharacterized protein</fullName>
    </submittedName>
</protein>
<keyword evidence="2" id="KW-1185">Reference proteome</keyword>
<name>A0A8J3J239_9CHLR</name>
<evidence type="ECO:0000313" key="1">
    <source>
        <dbReference type="EMBL" id="GHP00948.1"/>
    </source>
</evidence>
<dbReference type="Proteomes" id="UP000597444">
    <property type="component" value="Unassembled WGS sequence"/>
</dbReference>
<sequence>MVALWSCLEAKGHAFAVFGSFSFEVTTRGYDQRGVPVMDLVILSDERGKPVHGRTGPLPELEATLKEHFLCEEGAEEVPDLEWKAIDPPGDVPYMLA</sequence>
<evidence type="ECO:0000313" key="2">
    <source>
        <dbReference type="Proteomes" id="UP000597444"/>
    </source>
</evidence>
<proteinExistence type="predicted"/>
<accession>A0A8J3J239</accession>
<gene>
    <name evidence="1" type="ORF">KSF_109950</name>
</gene>
<organism evidence="1 2">
    <name type="scientific">Reticulibacter mediterranei</name>
    <dbReference type="NCBI Taxonomy" id="2778369"/>
    <lineage>
        <taxon>Bacteria</taxon>
        <taxon>Bacillati</taxon>
        <taxon>Chloroflexota</taxon>
        <taxon>Ktedonobacteria</taxon>
        <taxon>Ktedonobacterales</taxon>
        <taxon>Reticulibacteraceae</taxon>
        <taxon>Reticulibacter</taxon>
    </lineage>
</organism>
<dbReference type="AlphaFoldDB" id="A0A8J3J239"/>
<dbReference type="RefSeq" id="WP_220211514.1">
    <property type="nucleotide sequence ID" value="NZ_BNJK01000003.1"/>
</dbReference>